<dbReference type="GO" id="GO:0003676">
    <property type="term" value="F:nucleic acid binding"/>
    <property type="evidence" value="ECO:0007669"/>
    <property type="project" value="InterPro"/>
</dbReference>
<dbReference type="InterPro" id="IPR036397">
    <property type="entry name" value="RNaseH_sf"/>
</dbReference>
<feature type="compositionally biased region" description="Basic and acidic residues" evidence="1">
    <location>
        <begin position="318"/>
        <end position="330"/>
    </location>
</feature>
<dbReference type="Proteomes" id="UP000037035">
    <property type="component" value="Unassembled WGS sequence"/>
</dbReference>
<evidence type="ECO:0000256" key="1">
    <source>
        <dbReference type="SAM" id="MobiDB-lite"/>
    </source>
</evidence>
<organism evidence="2 3">
    <name type="scientific">Puccinia sorghi</name>
    <dbReference type="NCBI Taxonomy" id="27349"/>
    <lineage>
        <taxon>Eukaryota</taxon>
        <taxon>Fungi</taxon>
        <taxon>Dikarya</taxon>
        <taxon>Basidiomycota</taxon>
        <taxon>Pucciniomycotina</taxon>
        <taxon>Pucciniomycetes</taxon>
        <taxon>Pucciniales</taxon>
        <taxon>Pucciniaceae</taxon>
        <taxon>Puccinia</taxon>
    </lineage>
</organism>
<evidence type="ECO:0000313" key="2">
    <source>
        <dbReference type="EMBL" id="KNZ55732.1"/>
    </source>
</evidence>
<evidence type="ECO:0000313" key="3">
    <source>
        <dbReference type="Proteomes" id="UP000037035"/>
    </source>
</evidence>
<reference evidence="2 3" key="1">
    <citation type="submission" date="2015-08" db="EMBL/GenBank/DDBJ databases">
        <title>Next Generation Sequencing and Analysis of the Genome of Puccinia sorghi L Schw, the Causal Agent of Maize Common Rust.</title>
        <authorList>
            <person name="Rochi L."/>
            <person name="Burguener G."/>
            <person name="Darino M."/>
            <person name="Turjanski A."/>
            <person name="Kreff E."/>
            <person name="Dieguez M.J."/>
            <person name="Sacco F."/>
        </authorList>
    </citation>
    <scope>NUCLEOTIDE SEQUENCE [LARGE SCALE GENOMIC DNA]</scope>
    <source>
        <strain evidence="2 3">RO10H11247</strain>
    </source>
</reference>
<evidence type="ECO:0008006" key="4">
    <source>
        <dbReference type="Google" id="ProtNLM"/>
    </source>
</evidence>
<dbReference type="OrthoDB" id="2015125at2759"/>
<comment type="caution">
    <text evidence="2">The sequence shown here is derived from an EMBL/GenBank/DDBJ whole genome shotgun (WGS) entry which is preliminary data.</text>
</comment>
<protein>
    <recommendedName>
        <fullName evidence="4">Integrase catalytic domain-containing protein</fullName>
    </recommendedName>
</protein>
<dbReference type="VEuPathDB" id="FungiDB:VP01_2599g1"/>
<dbReference type="Gene3D" id="3.30.420.10">
    <property type="entry name" value="Ribonuclease H-like superfamily/Ribonuclease H"/>
    <property type="match status" value="1"/>
</dbReference>
<dbReference type="AlphaFoldDB" id="A0A0L6V5A5"/>
<sequence length="343" mass="38777">MLIITTHDWWRESQVKWKANKEKPQNSQANHYMLLLTLWINHGKTDSQLILDSGASAHDFNDKQFSSKLDLGSFNLIKTRKAGATLPILGQGTGCKLNSNLGRLQVSLKYLPVFGGNIKGNLYTIDDPSKVGISASANWTTESQSFQEIHEYFGHASIACLSHFTLNLVTQDEKDSFKCISALASKHFKRIHIDLIGPINPQLKLRDRYILTVVNNFTKKNWLGKFPTVVAFDRGGEFVGRRLVSLFGSNHIQQLISEPYHPKHNVLKSACIMLNQIPRKGESDLPWKLMHGMTLPETFINPLSTSTVYLLQGNKREKGQKFDEKGDKGRLIGRPKTIKKSHR</sequence>
<dbReference type="EMBL" id="LAVV01007500">
    <property type="protein sequence ID" value="KNZ55732.1"/>
    <property type="molecule type" value="Genomic_DNA"/>
</dbReference>
<name>A0A0L6V5A5_9BASI</name>
<dbReference type="InterPro" id="IPR012337">
    <property type="entry name" value="RNaseH-like_sf"/>
</dbReference>
<feature type="region of interest" description="Disordered" evidence="1">
    <location>
        <begin position="318"/>
        <end position="343"/>
    </location>
</feature>
<accession>A0A0L6V5A5</accession>
<feature type="compositionally biased region" description="Basic residues" evidence="1">
    <location>
        <begin position="331"/>
        <end position="343"/>
    </location>
</feature>
<dbReference type="SUPFAM" id="SSF53098">
    <property type="entry name" value="Ribonuclease H-like"/>
    <property type="match status" value="1"/>
</dbReference>
<gene>
    <name evidence="2" type="ORF">VP01_2599g1</name>
</gene>
<proteinExistence type="predicted"/>
<keyword evidence="3" id="KW-1185">Reference proteome</keyword>